<proteinExistence type="predicted"/>
<sequence>RLISFRDDISDEYTVDNWKGTSYVITTRPITSINPKNSEIKGFDEIRIPLSLGNRKDRLSSLEKALNTFFKAVGFVFSIFGDNQTQNLISNRVGLVKVSNEFFNTPKVLKLNGNGKLPSDYREGLSAKYLYDNYINTKSFITDNFRKQRKLFEGVVIPFSFANYKEVVQNSYFTTNTGKRGKINSLIWSIDSDTAEIDYYIEEIYTKNLKEEFIETE</sequence>
<organism evidence="1">
    <name type="scientific">marine sediment metagenome</name>
    <dbReference type="NCBI Taxonomy" id="412755"/>
    <lineage>
        <taxon>unclassified sequences</taxon>
        <taxon>metagenomes</taxon>
        <taxon>ecological metagenomes</taxon>
    </lineage>
</organism>
<feature type="non-terminal residue" evidence="1">
    <location>
        <position position="1"/>
    </location>
</feature>
<comment type="caution">
    <text evidence="1">The sequence shown here is derived from an EMBL/GenBank/DDBJ whole genome shotgun (WGS) entry which is preliminary data.</text>
</comment>
<reference evidence="1" key="1">
    <citation type="journal article" date="2014" name="Front. Microbiol.">
        <title>High frequency of phylogenetically diverse reductive dehalogenase-homologous genes in deep subseafloor sedimentary metagenomes.</title>
        <authorList>
            <person name="Kawai M."/>
            <person name="Futagami T."/>
            <person name="Toyoda A."/>
            <person name="Takaki Y."/>
            <person name="Nishi S."/>
            <person name="Hori S."/>
            <person name="Arai W."/>
            <person name="Tsubouchi T."/>
            <person name="Morono Y."/>
            <person name="Uchiyama I."/>
            <person name="Ito T."/>
            <person name="Fujiyama A."/>
            <person name="Inagaki F."/>
            <person name="Takami H."/>
        </authorList>
    </citation>
    <scope>NUCLEOTIDE SEQUENCE</scope>
    <source>
        <strain evidence="1">Expedition CK06-06</strain>
    </source>
</reference>
<accession>X1D871</accession>
<dbReference type="AlphaFoldDB" id="X1D871"/>
<dbReference type="EMBL" id="BART01022132">
    <property type="protein sequence ID" value="GAG92636.1"/>
    <property type="molecule type" value="Genomic_DNA"/>
</dbReference>
<protein>
    <submittedName>
        <fullName evidence="1">Uncharacterized protein</fullName>
    </submittedName>
</protein>
<evidence type="ECO:0000313" key="1">
    <source>
        <dbReference type="EMBL" id="GAG92636.1"/>
    </source>
</evidence>
<name>X1D871_9ZZZZ</name>
<gene>
    <name evidence="1" type="ORF">S01H4_40603</name>
</gene>